<gene>
    <name evidence="11" type="primary">crcB1</name>
    <name evidence="10" type="synonym">crcB</name>
    <name evidence="10" type="synonym">fluC</name>
    <name evidence="11" type="ORF">NCTC12224_01211</name>
</gene>
<evidence type="ECO:0000256" key="9">
    <source>
        <dbReference type="ARBA" id="ARBA00049940"/>
    </source>
</evidence>
<name>A0A380K9C7_9STRE</name>
<dbReference type="Proteomes" id="UP000254924">
    <property type="component" value="Unassembled WGS sequence"/>
</dbReference>
<keyword evidence="6 10" id="KW-0407">Ion channel</keyword>
<comment type="similarity">
    <text evidence="7 10">Belongs to the fluoride channel Fluc/FEX (TC 1.A.43) family.</text>
</comment>
<feature type="transmembrane region" description="Helical" evidence="10">
    <location>
        <begin position="57"/>
        <end position="81"/>
    </location>
</feature>
<evidence type="ECO:0000256" key="5">
    <source>
        <dbReference type="ARBA" id="ARBA00023136"/>
    </source>
</evidence>
<feature type="binding site" evidence="10">
    <location>
        <position position="65"/>
    </location>
    <ligand>
        <name>Na(+)</name>
        <dbReference type="ChEBI" id="CHEBI:29101"/>
        <note>structural</note>
    </ligand>
</feature>
<keyword evidence="3 10" id="KW-0812">Transmembrane</keyword>
<evidence type="ECO:0000256" key="2">
    <source>
        <dbReference type="ARBA" id="ARBA00022475"/>
    </source>
</evidence>
<feature type="transmembrane region" description="Helical" evidence="10">
    <location>
        <begin position="87"/>
        <end position="108"/>
    </location>
</feature>
<evidence type="ECO:0000256" key="8">
    <source>
        <dbReference type="ARBA" id="ARBA00035585"/>
    </source>
</evidence>
<feature type="transmembrane region" description="Helical" evidence="10">
    <location>
        <begin position="31"/>
        <end position="50"/>
    </location>
</feature>
<keyword evidence="10" id="KW-0479">Metal-binding</keyword>
<reference evidence="11 12" key="1">
    <citation type="submission" date="2018-06" db="EMBL/GenBank/DDBJ databases">
        <authorList>
            <consortium name="Pathogen Informatics"/>
            <person name="Doyle S."/>
        </authorList>
    </citation>
    <scope>NUCLEOTIDE SEQUENCE [LARGE SCALE GENOMIC DNA]</scope>
    <source>
        <strain evidence="11 12">NCTC12224</strain>
    </source>
</reference>
<proteinExistence type="inferred from homology"/>
<evidence type="ECO:0000256" key="3">
    <source>
        <dbReference type="ARBA" id="ARBA00022692"/>
    </source>
</evidence>
<keyword evidence="10" id="KW-0915">Sodium</keyword>
<feature type="binding site" evidence="10">
    <location>
        <position position="68"/>
    </location>
    <ligand>
        <name>Na(+)</name>
        <dbReference type="ChEBI" id="CHEBI:29101"/>
        <note>structural</note>
    </ligand>
</feature>
<dbReference type="GO" id="GO:0005886">
    <property type="term" value="C:plasma membrane"/>
    <property type="evidence" value="ECO:0007669"/>
    <property type="project" value="UniProtKB-SubCell"/>
</dbReference>
<evidence type="ECO:0000256" key="6">
    <source>
        <dbReference type="ARBA" id="ARBA00023303"/>
    </source>
</evidence>
<keyword evidence="10" id="KW-0406">Ion transport</keyword>
<keyword evidence="12" id="KW-1185">Reference proteome</keyword>
<dbReference type="GO" id="GO:0046872">
    <property type="term" value="F:metal ion binding"/>
    <property type="evidence" value="ECO:0007669"/>
    <property type="project" value="UniProtKB-KW"/>
</dbReference>
<dbReference type="GO" id="GO:0140114">
    <property type="term" value="P:cellular detoxification of fluoride"/>
    <property type="evidence" value="ECO:0007669"/>
    <property type="project" value="UniProtKB-UniRule"/>
</dbReference>
<evidence type="ECO:0000256" key="7">
    <source>
        <dbReference type="ARBA" id="ARBA00035120"/>
    </source>
</evidence>
<accession>A0A380K9C7</accession>
<dbReference type="HAMAP" id="MF_00454">
    <property type="entry name" value="FluC"/>
    <property type="match status" value="1"/>
</dbReference>
<comment type="subcellular location">
    <subcellularLocation>
        <location evidence="1 10">Cell membrane</location>
        <topology evidence="1 10">Multi-pass membrane protein</topology>
    </subcellularLocation>
</comment>
<evidence type="ECO:0000313" key="12">
    <source>
        <dbReference type="Proteomes" id="UP000254924"/>
    </source>
</evidence>
<sequence>MIVIYMMLCCAIGALLRFFLSRLNRQRVYLGTFLVNMLGCFCLGFVYRCVPDSPAYTILATGFCGGLTTYSTFQAELLALFKSPKNLVIYLAMTYVFGFLAICIGYFLPFALQK</sequence>
<protein>
    <recommendedName>
        <fullName evidence="10">Fluoride-specific ion channel FluC</fullName>
    </recommendedName>
</protein>
<organism evidence="11 12">
    <name type="scientific">Streptococcus hyointestinalis</name>
    <dbReference type="NCBI Taxonomy" id="1337"/>
    <lineage>
        <taxon>Bacteria</taxon>
        <taxon>Bacillati</taxon>
        <taxon>Bacillota</taxon>
        <taxon>Bacilli</taxon>
        <taxon>Lactobacillales</taxon>
        <taxon>Streptococcaceae</taxon>
        <taxon>Streptococcus</taxon>
    </lineage>
</organism>
<dbReference type="GO" id="GO:0062054">
    <property type="term" value="F:fluoride channel activity"/>
    <property type="evidence" value="ECO:0007669"/>
    <property type="project" value="UniProtKB-UniRule"/>
</dbReference>
<dbReference type="InterPro" id="IPR003691">
    <property type="entry name" value="FluC"/>
</dbReference>
<keyword evidence="2 10" id="KW-1003">Cell membrane</keyword>
<evidence type="ECO:0000256" key="4">
    <source>
        <dbReference type="ARBA" id="ARBA00022989"/>
    </source>
</evidence>
<comment type="activity regulation">
    <text evidence="10">Na(+) is not transported, but it plays an essential structural role and its presence is essential for fluoride channel function.</text>
</comment>
<keyword evidence="5 10" id="KW-0472">Membrane</keyword>
<dbReference type="PANTHER" id="PTHR28259">
    <property type="entry name" value="FLUORIDE EXPORT PROTEIN 1-RELATED"/>
    <property type="match status" value="1"/>
</dbReference>
<evidence type="ECO:0000256" key="1">
    <source>
        <dbReference type="ARBA" id="ARBA00004651"/>
    </source>
</evidence>
<comment type="function">
    <text evidence="9 10">Fluoride-specific ion channel. Important for reducing fluoride concentration in the cell, thus reducing its toxicity.</text>
</comment>
<evidence type="ECO:0000256" key="10">
    <source>
        <dbReference type="HAMAP-Rule" id="MF_00454"/>
    </source>
</evidence>
<keyword evidence="4 10" id="KW-1133">Transmembrane helix</keyword>
<dbReference type="PANTHER" id="PTHR28259:SF1">
    <property type="entry name" value="FLUORIDE EXPORT PROTEIN 1-RELATED"/>
    <property type="match status" value="1"/>
</dbReference>
<dbReference type="Pfam" id="PF02537">
    <property type="entry name" value="CRCB"/>
    <property type="match status" value="1"/>
</dbReference>
<dbReference type="EMBL" id="UHFN01000007">
    <property type="protein sequence ID" value="SUN60890.1"/>
    <property type="molecule type" value="Genomic_DNA"/>
</dbReference>
<comment type="catalytic activity">
    <reaction evidence="8">
        <text>fluoride(in) = fluoride(out)</text>
        <dbReference type="Rhea" id="RHEA:76159"/>
        <dbReference type="ChEBI" id="CHEBI:17051"/>
    </reaction>
    <physiologicalReaction direction="left-to-right" evidence="8">
        <dbReference type="Rhea" id="RHEA:76160"/>
    </physiologicalReaction>
</comment>
<dbReference type="NCBIfam" id="NF010825">
    <property type="entry name" value="PRK14229.1"/>
    <property type="match status" value="1"/>
</dbReference>
<dbReference type="AlphaFoldDB" id="A0A380K9C7"/>
<keyword evidence="10" id="KW-0813">Transport</keyword>
<evidence type="ECO:0000313" key="11">
    <source>
        <dbReference type="EMBL" id="SUN60890.1"/>
    </source>
</evidence>